<evidence type="ECO:0000256" key="5">
    <source>
        <dbReference type="RuleBase" id="RU003887"/>
    </source>
</evidence>
<dbReference type="InterPro" id="IPR006145">
    <property type="entry name" value="PsdUridine_synth_RsuA/RluA"/>
</dbReference>
<evidence type="ECO:0000256" key="3">
    <source>
        <dbReference type="ARBA" id="ARBA00023235"/>
    </source>
</evidence>
<feature type="domain" description="RNA-binding S4" evidence="6">
    <location>
        <begin position="1"/>
        <end position="59"/>
    </location>
</feature>
<evidence type="ECO:0000259" key="6">
    <source>
        <dbReference type="SMART" id="SM00363"/>
    </source>
</evidence>
<dbReference type="CDD" id="cd02553">
    <property type="entry name" value="PseudoU_synth_RsuA"/>
    <property type="match status" value="1"/>
</dbReference>
<dbReference type="InterPro" id="IPR036986">
    <property type="entry name" value="S4_RNA-bd_sf"/>
</dbReference>
<dbReference type="RefSeq" id="WP_061854403.1">
    <property type="nucleotide sequence ID" value="NZ_LUGM01000002.1"/>
</dbReference>
<dbReference type="Proteomes" id="UP000075418">
    <property type="component" value="Unassembled WGS sequence"/>
</dbReference>
<dbReference type="InterPro" id="IPR000748">
    <property type="entry name" value="PsdUridine_synth_RsuA/RluB/E/F"/>
</dbReference>
<dbReference type="InterPro" id="IPR050343">
    <property type="entry name" value="RsuA_PseudoU_synthase"/>
</dbReference>
<dbReference type="CDD" id="cd00165">
    <property type="entry name" value="S4"/>
    <property type="match status" value="1"/>
</dbReference>
<dbReference type="FunFam" id="3.30.70.1560:FF:000001">
    <property type="entry name" value="Pseudouridine synthase"/>
    <property type="match status" value="1"/>
</dbReference>
<comment type="caution">
    <text evidence="7">The sequence shown here is derived from an EMBL/GenBank/DDBJ whole genome shotgun (WGS) entry which is preliminary data.</text>
</comment>
<dbReference type="GO" id="GO:0120159">
    <property type="term" value="F:rRNA pseudouridine synthase activity"/>
    <property type="evidence" value="ECO:0007669"/>
    <property type="project" value="UniProtKB-ARBA"/>
</dbReference>
<dbReference type="InterPro" id="IPR020103">
    <property type="entry name" value="PsdUridine_synth_cat_dom_sf"/>
</dbReference>
<evidence type="ECO:0000313" key="7">
    <source>
        <dbReference type="EMBL" id="KYH14217.1"/>
    </source>
</evidence>
<dbReference type="SMART" id="SM00363">
    <property type="entry name" value="S4"/>
    <property type="match status" value="1"/>
</dbReference>
<dbReference type="Gene3D" id="3.30.70.580">
    <property type="entry name" value="Pseudouridine synthase I, catalytic domain, N-terminal subdomain"/>
    <property type="match status" value="1"/>
</dbReference>
<dbReference type="AlphaFoldDB" id="A0A151A4H1"/>
<dbReference type="PANTHER" id="PTHR47683">
    <property type="entry name" value="PSEUDOURIDINE SYNTHASE FAMILY PROTEIN-RELATED"/>
    <property type="match status" value="1"/>
</dbReference>
<dbReference type="InterPro" id="IPR042092">
    <property type="entry name" value="PsdUridine_s_RsuA/RluB/E/F_cat"/>
</dbReference>
<dbReference type="EMBL" id="LUGM01000002">
    <property type="protein sequence ID" value="KYH14217.1"/>
    <property type="molecule type" value="Genomic_DNA"/>
</dbReference>
<dbReference type="FunFam" id="3.10.290.10:FF:000003">
    <property type="entry name" value="Pseudouridine synthase"/>
    <property type="match status" value="1"/>
</dbReference>
<evidence type="ECO:0000256" key="2">
    <source>
        <dbReference type="ARBA" id="ARBA00022884"/>
    </source>
</evidence>
<dbReference type="PROSITE" id="PS50889">
    <property type="entry name" value="S4"/>
    <property type="match status" value="1"/>
</dbReference>
<organism evidence="7 8">
    <name type="scientific">Staphylococcus kloosii</name>
    <dbReference type="NCBI Taxonomy" id="29384"/>
    <lineage>
        <taxon>Bacteria</taxon>
        <taxon>Bacillati</taxon>
        <taxon>Bacillota</taxon>
        <taxon>Bacilli</taxon>
        <taxon>Bacillales</taxon>
        <taxon>Staphylococcaceae</taxon>
        <taxon>Staphylococcus</taxon>
    </lineage>
</organism>
<dbReference type="PROSITE" id="PS01149">
    <property type="entry name" value="PSI_RSU"/>
    <property type="match status" value="1"/>
</dbReference>
<proteinExistence type="inferred from homology"/>
<name>A0A151A4H1_9STAP</name>
<dbReference type="Pfam" id="PF00849">
    <property type="entry name" value="PseudoU_synth_2"/>
    <property type="match status" value="1"/>
</dbReference>
<gene>
    <name evidence="7" type="ORF">A0131_05420</name>
</gene>
<dbReference type="SUPFAM" id="SSF55174">
    <property type="entry name" value="Alpha-L RNA-binding motif"/>
    <property type="match status" value="1"/>
</dbReference>
<dbReference type="PANTHER" id="PTHR47683:SF4">
    <property type="entry name" value="PSEUDOURIDINE SYNTHASE"/>
    <property type="match status" value="1"/>
</dbReference>
<dbReference type="InterPro" id="IPR018496">
    <property type="entry name" value="PsdUridine_synth_RsuA/RluB_CS"/>
</dbReference>
<accession>A0A151A4H1</accession>
<keyword evidence="2 4" id="KW-0694">RNA-binding</keyword>
<dbReference type="SUPFAM" id="SSF55120">
    <property type="entry name" value="Pseudouridine synthase"/>
    <property type="match status" value="1"/>
</dbReference>
<dbReference type="Gene3D" id="3.10.290.10">
    <property type="entry name" value="RNA-binding S4 domain"/>
    <property type="match status" value="1"/>
</dbReference>
<dbReference type="GO" id="GO:0005829">
    <property type="term" value="C:cytosol"/>
    <property type="evidence" value="ECO:0007669"/>
    <property type="project" value="UniProtKB-ARBA"/>
</dbReference>
<protein>
    <recommendedName>
        <fullName evidence="5">Pseudouridine synthase</fullName>
        <ecNumber evidence="5">5.4.99.-</ecNumber>
    </recommendedName>
</protein>
<dbReference type="NCBIfam" id="TIGR00093">
    <property type="entry name" value="pseudouridine synthase"/>
    <property type="match status" value="1"/>
</dbReference>
<comment type="similarity">
    <text evidence="1 5">Belongs to the pseudouridine synthase RsuA family.</text>
</comment>
<evidence type="ECO:0000256" key="1">
    <source>
        <dbReference type="ARBA" id="ARBA00008348"/>
    </source>
</evidence>
<evidence type="ECO:0000313" key="8">
    <source>
        <dbReference type="Proteomes" id="UP000075418"/>
    </source>
</evidence>
<dbReference type="Gene3D" id="3.30.70.1560">
    <property type="entry name" value="Alpha-L RNA-binding motif"/>
    <property type="match status" value="1"/>
</dbReference>
<dbReference type="EC" id="5.4.99.-" evidence="5"/>
<dbReference type="InterPro" id="IPR020094">
    <property type="entry name" value="TruA/RsuA/RluB/E/F_N"/>
</dbReference>
<reference evidence="7 8" key="1">
    <citation type="submission" date="2016-02" db="EMBL/GenBank/DDBJ databases">
        <title>Draft genome sequence of hydrocarbon degrading Staphylococcus saprophyticus Strain CNV2, isolated from crude-oil contaminated soil from Noonmati Oil Refinery, Guwahati, Assam, India.</title>
        <authorList>
            <person name="Mukherjee A."/>
            <person name="Chettri B."/>
            <person name="Langpoklakpam J."/>
            <person name="Singh A.K."/>
            <person name="Chattopadhyay D.J."/>
        </authorList>
    </citation>
    <scope>NUCLEOTIDE SEQUENCE [LARGE SCALE GENOMIC DNA]</scope>
    <source>
        <strain evidence="7 8">CNV2</strain>
    </source>
</reference>
<dbReference type="GO" id="GO:0003723">
    <property type="term" value="F:RNA binding"/>
    <property type="evidence" value="ECO:0007669"/>
    <property type="project" value="UniProtKB-KW"/>
</dbReference>
<keyword evidence="3 5" id="KW-0413">Isomerase</keyword>
<dbReference type="GO" id="GO:0000455">
    <property type="term" value="P:enzyme-directed rRNA pseudouridine synthesis"/>
    <property type="evidence" value="ECO:0007669"/>
    <property type="project" value="UniProtKB-ARBA"/>
</dbReference>
<dbReference type="Pfam" id="PF01479">
    <property type="entry name" value="S4"/>
    <property type="match status" value="1"/>
</dbReference>
<dbReference type="InterPro" id="IPR002942">
    <property type="entry name" value="S4_RNA-bd"/>
</dbReference>
<evidence type="ECO:0000256" key="4">
    <source>
        <dbReference type="PROSITE-ProRule" id="PRU00182"/>
    </source>
</evidence>
<sequence>MRLDKFLANMGLGTRTEVKTLLKKGRVTVNDKVEKSPKKNIDAEADKIYCEDKLIEYIDKVYFMLNKPKGYVSATVDDQHSTVIDLIRGYEHLNIFPVGRLDKDTEGLLLITNDGDFNHQLMNPSKHVPKTYEVISENSITKNDIESFKTGIELHDGLTQPAFLEVTDDEFKSFVTIYEGRYHQVKRMFHAINNEVLALKRIKIGDLALDGQLASGDYRQLTPQDFELLGLK</sequence>